<feature type="transmembrane region" description="Helical" evidence="1">
    <location>
        <begin position="43"/>
        <end position="71"/>
    </location>
</feature>
<keyword evidence="1" id="KW-0812">Transmembrane</keyword>
<evidence type="ECO:0000313" key="3">
    <source>
        <dbReference type="Proteomes" id="UP000813672"/>
    </source>
</evidence>
<protein>
    <submittedName>
        <fullName evidence="2">Uncharacterized protein</fullName>
    </submittedName>
</protein>
<proteinExistence type="predicted"/>
<accession>A0A9Q3WQ31</accession>
<name>A0A9Q3WQ31_9RHOB</name>
<comment type="caution">
    <text evidence="2">The sequence shown here is derived from an EMBL/GenBank/DDBJ whole genome shotgun (WGS) entry which is preliminary data.</text>
</comment>
<organism evidence="2 3">
    <name type="scientific">Ruegeria pomeroyi</name>
    <dbReference type="NCBI Taxonomy" id="89184"/>
    <lineage>
        <taxon>Bacteria</taxon>
        <taxon>Pseudomonadati</taxon>
        <taxon>Pseudomonadota</taxon>
        <taxon>Alphaproteobacteria</taxon>
        <taxon>Rhodobacterales</taxon>
        <taxon>Roseobacteraceae</taxon>
        <taxon>Ruegeria</taxon>
    </lineage>
</organism>
<dbReference type="Proteomes" id="UP000813672">
    <property type="component" value="Unassembled WGS sequence"/>
</dbReference>
<sequence>MEPKRITRSYRGYPEEAQTSYAADAKKMAKDGWYPISERYEPGTWGCLAFTVALLLCFILVGILIFFYLIIVKPRGTLYVTYEARAVSHISVDTQPGRGEKICPDCAETIKEKAKVCRYCGYRFN</sequence>
<evidence type="ECO:0000313" key="2">
    <source>
        <dbReference type="EMBL" id="MCE8539719.1"/>
    </source>
</evidence>
<evidence type="ECO:0000256" key="1">
    <source>
        <dbReference type="SAM" id="Phobius"/>
    </source>
</evidence>
<reference evidence="2" key="1">
    <citation type="journal article" date="2021" name="Environ. Microbiol.">
        <title>Cryptic niche differentiation of novel sediment ecotypes of Rugeria pomeroyi correlates with nitrate respiration.</title>
        <authorList>
            <person name="Lin X."/>
            <person name="McNichol J."/>
            <person name="Chu X."/>
            <person name="Qian Y."/>
            <person name="Luo H."/>
        </authorList>
    </citation>
    <scope>NUCLEOTIDE SEQUENCE</scope>
    <source>
        <strain evidence="2">SZCCDBB064</strain>
    </source>
</reference>
<gene>
    <name evidence="2" type="ORF">KBY27_19840</name>
</gene>
<dbReference type="AlphaFoldDB" id="A0A9Q3WQ31"/>
<keyword evidence="1" id="KW-0472">Membrane</keyword>
<keyword evidence="1" id="KW-1133">Transmembrane helix</keyword>
<dbReference type="EMBL" id="JAGQAF010000015">
    <property type="protein sequence ID" value="MCE8539719.1"/>
    <property type="molecule type" value="Genomic_DNA"/>
</dbReference>